<protein>
    <recommendedName>
        <fullName evidence="4">DUF3899 domain-containing protein</fullName>
    </recommendedName>
</protein>
<dbReference type="Proteomes" id="UP000203229">
    <property type="component" value="Plasmid unnamed"/>
</dbReference>
<reference evidence="2 3" key="1">
    <citation type="submission" date="2017-07" db="EMBL/GenBank/DDBJ databases">
        <title>Complete genome sequence of Spiroplasma corruscae EC-1 (DSM 19793).</title>
        <authorList>
            <person name="Tsai Y.-M."/>
            <person name="Lo W.-S."/>
            <person name="Kuo C.-H."/>
        </authorList>
    </citation>
    <scope>NUCLEOTIDE SEQUENCE [LARGE SCALE GENOMIC DNA]</scope>
    <source>
        <strain evidence="2 3">EC-1</strain>
        <plasmid evidence="2 3">unnamed</plasmid>
    </source>
</reference>
<evidence type="ECO:0000313" key="2">
    <source>
        <dbReference type="EMBL" id="ASP28796.1"/>
    </source>
</evidence>
<geneLocation type="plasmid" evidence="2 3">
    <name>unnamed</name>
</geneLocation>
<feature type="transmembrane region" description="Helical" evidence="1">
    <location>
        <begin position="69"/>
        <end position="89"/>
    </location>
</feature>
<accession>A0A222EQU8</accession>
<keyword evidence="1" id="KW-0472">Membrane</keyword>
<dbReference type="KEGG" id="scou:SCORR_v1c10240"/>
<keyword evidence="3" id="KW-1185">Reference proteome</keyword>
<keyword evidence="1" id="KW-1133">Transmembrane helix</keyword>
<name>A0A222EQU8_9MOLU</name>
<dbReference type="AlphaFoldDB" id="A0A222EQU8"/>
<keyword evidence="2" id="KW-0614">Plasmid</keyword>
<feature type="transmembrane region" description="Helical" evidence="1">
    <location>
        <begin position="6"/>
        <end position="28"/>
    </location>
</feature>
<dbReference type="EMBL" id="CP022536">
    <property type="protein sequence ID" value="ASP28796.1"/>
    <property type="molecule type" value="Genomic_DNA"/>
</dbReference>
<keyword evidence="1" id="KW-0812">Transmembrane</keyword>
<sequence>MQYFVGGGISIIFIVVGGCLINYVLFCWSKIWRAKIILKKIIKKNIKNESLEKNQRFILNKYRRRSIKILPWSVAICFIGLIIIMITFLI</sequence>
<evidence type="ECO:0000313" key="3">
    <source>
        <dbReference type="Proteomes" id="UP000203229"/>
    </source>
</evidence>
<evidence type="ECO:0008006" key="4">
    <source>
        <dbReference type="Google" id="ProtNLM"/>
    </source>
</evidence>
<evidence type="ECO:0000256" key="1">
    <source>
        <dbReference type="SAM" id="Phobius"/>
    </source>
</evidence>
<gene>
    <name evidence="2" type="ORF">SCORR_v1c10240</name>
</gene>
<proteinExistence type="predicted"/>
<organism evidence="2 3">
    <name type="scientific">Spiroplasma corruscae</name>
    <dbReference type="NCBI Taxonomy" id="216934"/>
    <lineage>
        <taxon>Bacteria</taxon>
        <taxon>Bacillati</taxon>
        <taxon>Mycoplasmatota</taxon>
        <taxon>Mollicutes</taxon>
        <taxon>Entomoplasmatales</taxon>
        <taxon>Spiroplasmataceae</taxon>
        <taxon>Spiroplasma</taxon>
    </lineage>
</organism>